<dbReference type="OrthoDB" id="9802228at2"/>
<keyword evidence="1" id="KW-0227">DNA damage</keyword>
<dbReference type="Pfam" id="PF01035">
    <property type="entry name" value="DNA_binding_1"/>
    <property type="match status" value="1"/>
</dbReference>
<keyword evidence="4" id="KW-1185">Reference proteome</keyword>
<dbReference type="SUPFAM" id="SSF53155">
    <property type="entry name" value="Methylated DNA-protein cysteine methyltransferase domain"/>
    <property type="match status" value="1"/>
</dbReference>
<dbReference type="KEGG" id="hyf:DTO96_100022"/>
<dbReference type="InterPro" id="IPR036631">
    <property type="entry name" value="MGMT_N_sf"/>
</dbReference>
<evidence type="ECO:0000313" key="4">
    <source>
        <dbReference type="Proteomes" id="UP000252182"/>
    </source>
</evidence>
<protein>
    <submittedName>
        <fullName evidence="3">Methylated-DNA--protein-cysteine methyltransferase</fullName>
        <ecNumber evidence="3">2.1.1.63</ecNumber>
    </submittedName>
</protein>
<dbReference type="CDD" id="cd06445">
    <property type="entry name" value="ATase"/>
    <property type="match status" value="1"/>
</dbReference>
<dbReference type="InterPro" id="IPR036217">
    <property type="entry name" value="MethylDNA_cys_MeTrfase_DNAb"/>
</dbReference>
<dbReference type="NCBIfam" id="TIGR00589">
    <property type="entry name" value="ogt"/>
    <property type="match status" value="1"/>
</dbReference>
<dbReference type="Proteomes" id="UP000252182">
    <property type="component" value="Chromosome"/>
</dbReference>
<name>A0A345D7I7_9BURK</name>
<evidence type="ECO:0000313" key="3">
    <source>
        <dbReference type="EMBL" id="AXF84325.1"/>
    </source>
</evidence>
<evidence type="ECO:0000259" key="2">
    <source>
        <dbReference type="Pfam" id="PF01035"/>
    </source>
</evidence>
<organism evidence="3 4">
    <name type="scientific">Ephemeroptericola cinctiostellae</name>
    <dbReference type="NCBI Taxonomy" id="2268024"/>
    <lineage>
        <taxon>Bacteria</taxon>
        <taxon>Pseudomonadati</taxon>
        <taxon>Pseudomonadota</taxon>
        <taxon>Betaproteobacteria</taxon>
        <taxon>Burkholderiales</taxon>
        <taxon>Burkholderiaceae</taxon>
        <taxon>Ephemeroptericola</taxon>
    </lineage>
</organism>
<dbReference type="GO" id="GO:0032259">
    <property type="term" value="P:methylation"/>
    <property type="evidence" value="ECO:0007669"/>
    <property type="project" value="UniProtKB-KW"/>
</dbReference>
<dbReference type="PANTHER" id="PTHR10815:SF13">
    <property type="entry name" value="METHYLATED-DNA--PROTEIN-CYSTEINE METHYLTRANSFERASE"/>
    <property type="match status" value="1"/>
</dbReference>
<dbReference type="EMBL" id="CP031124">
    <property type="protein sequence ID" value="AXF84325.1"/>
    <property type="molecule type" value="Genomic_DNA"/>
</dbReference>
<feature type="domain" description="Methylated-DNA-[protein]-cysteine S-methyltransferase DNA binding" evidence="2">
    <location>
        <begin position="84"/>
        <end position="167"/>
    </location>
</feature>
<dbReference type="InterPro" id="IPR036388">
    <property type="entry name" value="WH-like_DNA-bd_sf"/>
</dbReference>
<dbReference type="SUPFAM" id="SSF46767">
    <property type="entry name" value="Methylated DNA-protein cysteine methyltransferase, C-terminal domain"/>
    <property type="match status" value="1"/>
</dbReference>
<sequence length="169" mass="18337">MSLSSAQKISPDWFDAIVSAPFGGVGVRLSENKAHVSELLYLPTDGFDKLGESELSVRAHIQITAYLKNASSDFDLPLLDQGTEFQKRVWQVVSLIECGQVLSYKQVGQIIRCGSPRAVGGACGANPYPLITPCHRVVAAQSIGGFARHDNGFHVAVKQWLLAHEGIVY</sequence>
<dbReference type="Gene3D" id="1.10.10.10">
    <property type="entry name" value="Winged helix-like DNA-binding domain superfamily/Winged helix DNA-binding domain"/>
    <property type="match status" value="1"/>
</dbReference>
<proteinExistence type="predicted"/>
<dbReference type="RefSeq" id="WP_114561646.1">
    <property type="nucleotide sequence ID" value="NZ_CP031124.1"/>
</dbReference>
<accession>A0A345D7I7</accession>
<gene>
    <name evidence="3" type="primary">ogt</name>
    <name evidence="3" type="ORF">DTO96_100022</name>
</gene>
<evidence type="ECO:0000256" key="1">
    <source>
        <dbReference type="ARBA" id="ARBA00022763"/>
    </source>
</evidence>
<keyword evidence="3" id="KW-0808">Transferase</keyword>
<dbReference type="PANTHER" id="PTHR10815">
    <property type="entry name" value="METHYLATED-DNA--PROTEIN-CYSTEINE METHYLTRANSFERASE"/>
    <property type="match status" value="1"/>
</dbReference>
<dbReference type="AlphaFoldDB" id="A0A345D7I7"/>
<dbReference type="EC" id="2.1.1.63" evidence="3"/>
<keyword evidence="3" id="KW-0489">Methyltransferase</keyword>
<dbReference type="InterPro" id="IPR014048">
    <property type="entry name" value="MethylDNA_cys_MeTrfase_DNA-bd"/>
</dbReference>
<dbReference type="GO" id="GO:0003908">
    <property type="term" value="F:methylated-DNA-[protein]-cysteine S-methyltransferase activity"/>
    <property type="evidence" value="ECO:0007669"/>
    <property type="project" value="UniProtKB-EC"/>
</dbReference>
<reference evidence="4" key="1">
    <citation type="submission" date="2018-07" db="EMBL/GenBank/DDBJ databases">
        <authorList>
            <person name="Kim H."/>
        </authorList>
    </citation>
    <scope>NUCLEOTIDE SEQUENCE [LARGE SCALE GENOMIC DNA]</scope>
    <source>
        <strain evidence="4">F02</strain>
    </source>
</reference>
<dbReference type="GO" id="GO:0006281">
    <property type="term" value="P:DNA repair"/>
    <property type="evidence" value="ECO:0007669"/>
    <property type="project" value="InterPro"/>
</dbReference>